<evidence type="ECO:0000256" key="1">
    <source>
        <dbReference type="SAM" id="MobiDB-lite"/>
    </source>
</evidence>
<comment type="caution">
    <text evidence="2">The sequence shown here is derived from an EMBL/GenBank/DDBJ whole genome shotgun (WGS) entry which is preliminary data.</text>
</comment>
<feature type="region of interest" description="Disordered" evidence="1">
    <location>
        <begin position="29"/>
        <end position="51"/>
    </location>
</feature>
<gene>
    <name evidence="2" type="ORF">E2C01_048468</name>
</gene>
<organism evidence="2 3">
    <name type="scientific">Portunus trituberculatus</name>
    <name type="common">Swimming crab</name>
    <name type="synonym">Neptunus trituberculatus</name>
    <dbReference type="NCBI Taxonomy" id="210409"/>
    <lineage>
        <taxon>Eukaryota</taxon>
        <taxon>Metazoa</taxon>
        <taxon>Ecdysozoa</taxon>
        <taxon>Arthropoda</taxon>
        <taxon>Crustacea</taxon>
        <taxon>Multicrustacea</taxon>
        <taxon>Malacostraca</taxon>
        <taxon>Eumalacostraca</taxon>
        <taxon>Eucarida</taxon>
        <taxon>Decapoda</taxon>
        <taxon>Pleocyemata</taxon>
        <taxon>Brachyura</taxon>
        <taxon>Eubrachyura</taxon>
        <taxon>Portunoidea</taxon>
        <taxon>Portunidae</taxon>
        <taxon>Portuninae</taxon>
        <taxon>Portunus</taxon>
    </lineage>
</organism>
<dbReference type="AlphaFoldDB" id="A0A5B7GAZ6"/>
<proteinExistence type="predicted"/>
<dbReference type="Proteomes" id="UP000324222">
    <property type="component" value="Unassembled WGS sequence"/>
</dbReference>
<sequence length="110" mass="12130">MVNTARGGVFHLTSLLHFLPTLRHDAGLDFLQSPQSPSPEHPVPSPPLHAPLLCQDSPPCTRPDVNLGRHMKGKTRPAAPYGAAGRGIGDVQYRNFHKSPEFHYVMQFVL</sequence>
<keyword evidence="3" id="KW-1185">Reference proteome</keyword>
<evidence type="ECO:0000313" key="2">
    <source>
        <dbReference type="EMBL" id="MPC54547.1"/>
    </source>
</evidence>
<evidence type="ECO:0000313" key="3">
    <source>
        <dbReference type="Proteomes" id="UP000324222"/>
    </source>
</evidence>
<feature type="region of interest" description="Disordered" evidence="1">
    <location>
        <begin position="64"/>
        <end position="84"/>
    </location>
</feature>
<name>A0A5B7GAZ6_PORTR</name>
<reference evidence="2 3" key="1">
    <citation type="submission" date="2019-05" db="EMBL/GenBank/DDBJ databases">
        <title>Another draft genome of Portunus trituberculatus and its Hox gene families provides insights of decapod evolution.</title>
        <authorList>
            <person name="Jeong J.-H."/>
            <person name="Song I."/>
            <person name="Kim S."/>
            <person name="Choi T."/>
            <person name="Kim D."/>
            <person name="Ryu S."/>
            <person name="Kim W."/>
        </authorList>
    </citation>
    <scope>NUCLEOTIDE SEQUENCE [LARGE SCALE GENOMIC DNA]</scope>
    <source>
        <tissue evidence="2">Muscle</tissue>
    </source>
</reference>
<dbReference type="EMBL" id="VSRR010012440">
    <property type="protein sequence ID" value="MPC54547.1"/>
    <property type="molecule type" value="Genomic_DNA"/>
</dbReference>
<feature type="compositionally biased region" description="Pro residues" evidence="1">
    <location>
        <begin position="36"/>
        <end position="49"/>
    </location>
</feature>
<protein>
    <submittedName>
        <fullName evidence="2">Uncharacterized protein</fullName>
    </submittedName>
</protein>
<accession>A0A5B7GAZ6</accession>